<evidence type="ECO:0000256" key="4">
    <source>
        <dbReference type="SAM" id="MobiDB-lite"/>
    </source>
</evidence>
<evidence type="ECO:0000313" key="7">
    <source>
        <dbReference type="Proteomes" id="UP000594260"/>
    </source>
</evidence>
<dbReference type="InParanoid" id="A0A7M7J103"/>
<dbReference type="PANTHER" id="PTHR10540">
    <property type="entry name" value="EUKARYOTIC TRANSLATION INITIATION FACTOR 3 SUBUNIT F-RELATED"/>
    <property type="match status" value="1"/>
</dbReference>
<dbReference type="Pfam" id="PF01398">
    <property type="entry name" value="JAB"/>
    <property type="match status" value="1"/>
</dbReference>
<dbReference type="FunCoup" id="A0A7M7J103">
    <property type="interactions" value="1786"/>
</dbReference>
<evidence type="ECO:0000313" key="6">
    <source>
        <dbReference type="EnsemblMetazoa" id="XP_022645300"/>
    </source>
</evidence>
<evidence type="ECO:0000259" key="5">
    <source>
        <dbReference type="PROSITE" id="PS50249"/>
    </source>
</evidence>
<evidence type="ECO:0000256" key="3">
    <source>
        <dbReference type="RuleBase" id="RU367006"/>
    </source>
</evidence>
<dbReference type="RefSeq" id="XP_022645300.1">
    <property type="nucleotide sequence ID" value="XM_022789565.1"/>
</dbReference>
<protein>
    <recommendedName>
        <fullName evidence="2 3">COP9 signalosome complex subunit 6</fullName>
    </recommendedName>
</protein>
<dbReference type="Pfam" id="PF13012">
    <property type="entry name" value="MitMem_reg"/>
    <property type="match status" value="1"/>
</dbReference>
<dbReference type="InterPro" id="IPR024969">
    <property type="entry name" value="EIF3F/CSN6-like_C"/>
</dbReference>
<proteinExistence type="inferred from homology"/>
<evidence type="ECO:0000256" key="1">
    <source>
        <dbReference type="ARBA" id="ARBA00010893"/>
    </source>
</evidence>
<comment type="function">
    <text evidence="3">Component of the COP9 signalosome complex (CSN), a complex involved in various cellular and developmental processes.</text>
</comment>
<dbReference type="InterPro" id="IPR033859">
    <property type="entry name" value="MPN_CSN6"/>
</dbReference>
<dbReference type="InterPro" id="IPR000555">
    <property type="entry name" value="JAMM/MPN+_dom"/>
</dbReference>
<name>A0A7M7J103_VARDE</name>
<dbReference type="GO" id="GO:0008180">
    <property type="term" value="C:COP9 signalosome"/>
    <property type="evidence" value="ECO:0007669"/>
    <property type="project" value="UniProtKB-UniRule"/>
</dbReference>
<dbReference type="PROSITE" id="PS50249">
    <property type="entry name" value="MPN"/>
    <property type="match status" value="1"/>
</dbReference>
<keyword evidence="3" id="KW-0736">Signalosome</keyword>
<feature type="compositionally biased region" description="Low complexity" evidence="4">
    <location>
        <begin position="11"/>
        <end position="23"/>
    </location>
</feature>
<organism evidence="6 7">
    <name type="scientific">Varroa destructor</name>
    <name type="common">Honeybee mite</name>
    <dbReference type="NCBI Taxonomy" id="109461"/>
    <lineage>
        <taxon>Eukaryota</taxon>
        <taxon>Metazoa</taxon>
        <taxon>Ecdysozoa</taxon>
        <taxon>Arthropoda</taxon>
        <taxon>Chelicerata</taxon>
        <taxon>Arachnida</taxon>
        <taxon>Acari</taxon>
        <taxon>Parasitiformes</taxon>
        <taxon>Mesostigmata</taxon>
        <taxon>Gamasina</taxon>
        <taxon>Dermanyssoidea</taxon>
        <taxon>Varroidae</taxon>
        <taxon>Varroa</taxon>
    </lineage>
</organism>
<dbReference type="OrthoDB" id="1378at2759"/>
<dbReference type="CDD" id="cd08063">
    <property type="entry name" value="MPN_CSN6"/>
    <property type="match status" value="1"/>
</dbReference>
<dbReference type="GO" id="GO:0008237">
    <property type="term" value="F:metallopeptidase activity"/>
    <property type="evidence" value="ECO:0007669"/>
    <property type="project" value="InterPro"/>
</dbReference>
<keyword evidence="3" id="KW-0539">Nucleus</keyword>
<dbReference type="GO" id="GO:0000338">
    <property type="term" value="P:protein deneddylation"/>
    <property type="evidence" value="ECO:0007669"/>
    <property type="project" value="InterPro"/>
</dbReference>
<dbReference type="SMART" id="SM00232">
    <property type="entry name" value="JAB_MPN"/>
    <property type="match status" value="1"/>
</dbReference>
<evidence type="ECO:0000256" key="2">
    <source>
        <dbReference type="ARBA" id="ARBA00014871"/>
    </source>
</evidence>
<keyword evidence="3" id="KW-0963">Cytoplasm</keyword>
<comment type="similarity">
    <text evidence="1 3">Belongs to the peptidase M67A family. CSN6 subfamily.</text>
</comment>
<reference evidence="6" key="1">
    <citation type="submission" date="2021-01" db="UniProtKB">
        <authorList>
            <consortium name="EnsemblMetazoa"/>
        </authorList>
    </citation>
    <scope>IDENTIFICATION</scope>
</reference>
<dbReference type="Proteomes" id="UP000594260">
    <property type="component" value="Unplaced"/>
</dbReference>
<comment type="subcellular location">
    <subcellularLocation>
        <location evidence="3">Cytoplasm</location>
    </subcellularLocation>
    <subcellularLocation>
        <location evidence="3">Nucleus</location>
    </subcellularLocation>
</comment>
<feature type="domain" description="MPN" evidence="5">
    <location>
        <begin position="44"/>
        <end position="182"/>
    </location>
</feature>
<dbReference type="InterPro" id="IPR037518">
    <property type="entry name" value="MPN"/>
</dbReference>
<dbReference type="GO" id="GO:0005737">
    <property type="term" value="C:cytoplasm"/>
    <property type="evidence" value="ECO:0007669"/>
    <property type="project" value="UniProtKB-SubCell"/>
</dbReference>
<dbReference type="Gene3D" id="3.40.140.10">
    <property type="entry name" value="Cytidine Deaminase, domain 2"/>
    <property type="match status" value="1"/>
</dbReference>
<dbReference type="OMA" id="LVGWWST"/>
<dbReference type="CTD" id="42661"/>
<dbReference type="KEGG" id="vde:111243675"/>
<sequence length="335" mass="37434">MEVEEAPNQVAAGGDRTAASAASSDAGEAASVMAGAAVQPSVNVQLHPLVIMNVAEHWTRIRAQNGGRAEQVVGALLGKQEGRALEVSNSFELVCEKDSDGMVTIKPEFLENQQKQFKQVFQDLELLGWYTTGGEPTPADVRVHRQLCEFNDGSVLLKLDPLLATRRSGQLPVSMFESVIDMVNQEPTMLFVPLPCSLVTEEAERIGLDNMARVSIAESGEGSLASQHLRTQHSAIKMLYERVKIIQAYVKAVERRELVPNWVILREVFNLCRQLPVVESPHFREEYFNQCNDVALQTFLGTLTKCCDTINVYLNRFNVLYERQSGSRRSKRMYF</sequence>
<feature type="region of interest" description="Disordered" evidence="4">
    <location>
        <begin position="1"/>
        <end position="23"/>
    </location>
</feature>
<dbReference type="GeneID" id="111243675"/>
<dbReference type="PANTHER" id="PTHR10540:SF8">
    <property type="entry name" value="COP9 SIGNALOSOME COMPLEX SUBUNIT 6"/>
    <property type="match status" value="1"/>
</dbReference>
<keyword evidence="7" id="KW-1185">Reference proteome</keyword>
<dbReference type="EnsemblMetazoa" id="XM_022789565">
    <property type="protein sequence ID" value="XP_022645300"/>
    <property type="gene ID" value="LOC111243675"/>
</dbReference>
<dbReference type="AlphaFoldDB" id="A0A7M7J103"/>
<accession>A0A7M7J103</accession>